<feature type="chain" id="PRO_5002872294" description="Dockerin domain-containing protein" evidence="1">
    <location>
        <begin position="30"/>
        <end position="1262"/>
    </location>
</feature>
<dbReference type="Proteomes" id="UP000000739">
    <property type="component" value="Chromosome"/>
</dbReference>
<keyword evidence="3" id="KW-1185">Reference proteome</keyword>
<dbReference type="AlphaFoldDB" id="B8FFZ2"/>
<dbReference type="RefSeq" id="WP_012610980.1">
    <property type="nucleotide sequence ID" value="NC_011768.1"/>
</dbReference>
<sequence length="1262" mass="135272">MIENRVLCNTIANLFIMLLILANPFCAWAEASGNSQALTEEGRALFFNQGDLEYSKVLAAHEKFEAAVAADSTNQEARLFLSGSRLAAFLLDQGSGSGLETLHDLAEAFGLYRNSEDEAGEIPYSLSPGVETEEGVILPRGAPGGEDLRLFLHDAFVGTIDASLADLDAIDSSLVVELTPDELGDPTGLGCEMDYGDVLAFKAGLNLMKSVLLIASAYNMDVDIRGLIALSNAGIFQFQRDVVDACQNFGELLPAGAVSADGDAILARAKASFLAGLNAAQEAHSFILAEYEGGVDDQADEFLFISAENEKRVLEVGDKVIQDLKDSLLDNTEFVYTQSMERWILTDSRQWPGWELALEVERDQDGVLISSNSYISQFGADMDDPPPNDDFADALALTGTSGAAWGYNENASTEAGEPAHSGTLNASTWWTWTAPEAGVHFFNVYDNYCENVLAVYTGGDVSGLTEIASSDNSWWEEAVVSFTAMAGVTYHISVDTESCAVAYMLAWNKGISPEGNFTRPFMFLHWYQDEVYHFDPNGADPIMTNGDSIPYVEIAATSVAADSFTGTYTFGGGEWLPCQGVIQGTRVSQDSETRTFDLNRLFGNTGKDPLDIRDSLPEWDSSNDLIGGSFGGDPVLNGILRDMLTNEDLTNLLELQPGGDFTIPTLPIVIDGDPGDWTQDALVFTDPSGDGNSPAGTDLKDVYLAYDGAGNLCAAMTTYDGSPIGYNYRLAFINPVTNVSACLYADRNNDAGVIAWRAYCSRYFGYLGTGPYEAAAGDSFIEFRAPLPVLDNISGGVSGSTLRAAIYSDDNNTHVRVDANGVITGEITCDDCARKSAEGRIYIYAYSSDDLSTAALLASAYVDGAGAYTLEGLPVGQDVYLYAIYDSDGTGVKNIGDIQGDSLSQTIVTQDGTVSGIVINLDDLLDENDIWTDGEVYRVYGSTTWSTAECTEGGVDAVPWGDGWTLLGKGKSTQTMAVDKAYTAILIVWGEAPRFYLDAFTDEIADAHFAEEDGRCFSTSSLSHPGFLENGPDAHGAWTTGPGYALFSMPGGAVALDNGAGALKITLVAGQWGDINGDGGVGLSDAAAAIQIAARTSKAYTPGPLSDCDGDGSLGLADALIVMNHEAGVDRPEPIRTVALLDDQSLDFSTGEVNPASQADLLVQNDNPFVECNLFGLVSGGGMECHYLLSQEDFEAMCVSKEVFDECIPYTIAWNVHNDAGKRIQFVRTQEGFYALIFLRAYDGNALTIDYVYPYGAYSWLP</sequence>
<dbReference type="InterPro" id="IPR036439">
    <property type="entry name" value="Dockerin_dom_sf"/>
</dbReference>
<feature type="signal peptide" evidence="1">
    <location>
        <begin position="1"/>
        <end position="29"/>
    </location>
</feature>
<dbReference type="HOGENOM" id="CLU_264703_0_0_7"/>
<evidence type="ECO:0000313" key="2">
    <source>
        <dbReference type="EMBL" id="ACL03547.1"/>
    </source>
</evidence>
<gene>
    <name evidence="2" type="ordered locus">Dalk_1850</name>
</gene>
<name>B8FFZ2_DESAL</name>
<protein>
    <recommendedName>
        <fullName evidence="4">Dockerin domain-containing protein</fullName>
    </recommendedName>
</protein>
<evidence type="ECO:0008006" key="4">
    <source>
        <dbReference type="Google" id="ProtNLM"/>
    </source>
</evidence>
<proteinExistence type="predicted"/>
<dbReference type="Gene3D" id="1.10.1330.10">
    <property type="entry name" value="Dockerin domain"/>
    <property type="match status" value="1"/>
</dbReference>
<dbReference type="SUPFAM" id="SSF63446">
    <property type="entry name" value="Type I dockerin domain"/>
    <property type="match status" value="1"/>
</dbReference>
<evidence type="ECO:0000256" key="1">
    <source>
        <dbReference type="SAM" id="SignalP"/>
    </source>
</evidence>
<keyword evidence="1" id="KW-0732">Signal</keyword>
<dbReference type="EMBL" id="CP001322">
    <property type="protein sequence ID" value="ACL03547.1"/>
    <property type="molecule type" value="Genomic_DNA"/>
</dbReference>
<organism evidence="2 3">
    <name type="scientific">Desulfatibacillum aliphaticivorans</name>
    <dbReference type="NCBI Taxonomy" id="218208"/>
    <lineage>
        <taxon>Bacteria</taxon>
        <taxon>Pseudomonadati</taxon>
        <taxon>Thermodesulfobacteriota</taxon>
        <taxon>Desulfobacteria</taxon>
        <taxon>Desulfobacterales</taxon>
        <taxon>Desulfatibacillaceae</taxon>
        <taxon>Desulfatibacillum</taxon>
    </lineage>
</organism>
<dbReference type="eggNOG" id="COG1404">
    <property type="taxonomic scope" value="Bacteria"/>
</dbReference>
<accession>B8FFZ2</accession>
<dbReference type="KEGG" id="dal:Dalk_1850"/>
<dbReference type="GO" id="GO:0000272">
    <property type="term" value="P:polysaccharide catabolic process"/>
    <property type="evidence" value="ECO:0007669"/>
    <property type="project" value="InterPro"/>
</dbReference>
<reference evidence="2 3" key="1">
    <citation type="journal article" date="2012" name="Environ. Microbiol.">
        <title>The genome sequence of Desulfatibacillum alkenivorans AK-01: a blueprint for anaerobic alkane oxidation.</title>
        <authorList>
            <person name="Callaghan A.V."/>
            <person name="Morris B.E."/>
            <person name="Pereira I.A."/>
            <person name="McInerney M.J."/>
            <person name="Austin R.N."/>
            <person name="Groves J.T."/>
            <person name="Kukor J.J."/>
            <person name="Suflita J.M."/>
            <person name="Young L.Y."/>
            <person name="Zylstra G.J."/>
            <person name="Wawrik B."/>
        </authorList>
    </citation>
    <scope>NUCLEOTIDE SEQUENCE [LARGE SCALE GENOMIC DNA]</scope>
    <source>
        <strain evidence="2 3">AK-01</strain>
    </source>
</reference>
<evidence type="ECO:0000313" key="3">
    <source>
        <dbReference type="Proteomes" id="UP000000739"/>
    </source>
</evidence>